<evidence type="ECO:0000313" key="4">
    <source>
        <dbReference type="Proteomes" id="UP001216558"/>
    </source>
</evidence>
<feature type="region of interest" description="Disordered" evidence="1">
    <location>
        <begin position="1"/>
        <end position="20"/>
    </location>
</feature>
<dbReference type="Pfam" id="PF04402">
    <property type="entry name" value="SIMPL"/>
    <property type="match status" value="1"/>
</dbReference>
<organism evidence="3 4">
    <name type="scientific">Erythrobacter fulvus</name>
    <dbReference type="NCBI Taxonomy" id="2987523"/>
    <lineage>
        <taxon>Bacteria</taxon>
        <taxon>Pseudomonadati</taxon>
        <taxon>Pseudomonadota</taxon>
        <taxon>Alphaproteobacteria</taxon>
        <taxon>Sphingomonadales</taxon>
        <taxon>Erythrobacteraceae</taxon>
        <taxon>Erythrobacter/Porphyrobacter group</taxon>
        <taxon>Erythrobacter</taxon>
    </lineage>
</organism>
<keyword evidence="2" id="KW-0812">Transmembrane</keyword>
<keyword evidence="2" id="KW-1133">Transmembrane helix</keyword>
<evidence type="ECO:0000256" key="1">
    <source>
        <dbReference type="SAM" id="MobiDB-lite"/>
    </source>
</evidence>
<dbReference type="PANTHER" id="PTHR34387:SF2">
    <property type="entry name" value="SLR1258 PROTEIN"/>
    <property type="match status" value="1"/>
</dbReference>
<sequence length="264" mass="28515">MHNSSHQHFEEDNAMSEPAAQPAIDERPFPRDAATLRWFGTAAIAGLGIIGGGYLLGDGLLRAKDAERAVTVRGLAERDVTADLATWTISYSASSTSLAQAQDKVRRDTQAIEAFFKDLGFPADALQPTGANVSSYSNEGVTTYTVRQRLALRSEDIARAQKAVARQFDLVGRGVFLEEGSGMSYTFTRLNDIKPEMVAEATKDARAAAQQFAEDSGSDVGKIRDATQGYFTIEARDGESGGWGMADSPYKKVRVVTTVSFSLD</sequence>
<protein>
    <submittedName>
        <fullName evidence="3">SIMPL domain-containing protein</fullName>
    </submittedName>
</protein>
<dbReference type="PANTHER" id="PTHR34387">
    <property type="entry name" value="SLR1258 PROTEIN"/>
    <property type="match status" value="1"/>
</dbReference>
<reference evidence="3 4" key="1">
    <citation type="submission" date="2022-10" db="EMBL/GenBank/DDBJ databases">
        <title>Erythrobacter sp. sf7 Genome sequencing.</title>
        <authorList>
            <person name="Park S."/>
        </authorList>
    </citation>
    <scope>NUCLEOTIDE SEQUENCE [LARGE SCALE GENOMIC DNA]</scope>
    <source>
        <strain evidence="4">sf7</strain>
    </source>
</reference>
<evidence type="ECO:0000313" key="3">
    <source>
        <dbReference type="EMBL" id="MDC8754350.1"/>
    </source>
</evidence>
<keyword evidence="2" id="KW-0472">Membrane</keyword>
<evidence type="ECO:0000256" key="2">
    <source>
        <dbReference type="SAM" id="Phobius"/>
    </source>
</evidence>
<gene>
    <name evidence="3" type="ORF">OIK40_06790</name>
</gene>
<name>A0ABT5JPP5_9SPHN</name>
<dbReference type="Proteomes" id="UP001216558">
    <property type="component" value="Unassembled WGS sequence"/>
</dbReference>
<keyword evidence="4" id="KW-1185">Reference proteome</keyword>
<dbReference type="InterPro" id="IPR052022">
    <property type="entry name" value="26kDa_periplasmic_antigen"/>
</dbReference>
<dbReference type="InterPro" id="IPR007497">
    <property type="entry name" value="SIMPL/DUF541"/>
</dbReference>
<dbReference type="InterPro" id="IPR016907">
    <property type="entry name" value="UCP029033"/>
</dbReference>
<dbReference type="PIRSF" id="PIRSF029033">
    <property type="entry name" value="UCP029033"/>
    <property type="match status" value="1"/>
</dbReference>
<comment type="caution">
    <text evidence="3">The sequence shown here is derived from an EMBL/GenBank/DDBJ whole genome shotgun (WGS) entry which is preliminary data.</text>
</comment>
<dbReference type="Gene3D" id="3.30.70.2970">
    <property type="entry name" value="Protein of unknown function (DUF541), domain 2"/>
    <property type="match status" value="1"/>
</dbReference>
<feature type="transmembrane region" description="Helical" evidence="2">
    <location>
        <begin position="36"/>
        <end position="56"/>
    </location>
</feature>
<accession>A0ABT5JPP5</accession>
<proteinExistence type="predicted"/>
<dbReference type="EMBL" id="JAQQXQ010000004">
    <property type="protein sequence ID" value="MDC8754350.1"/>
    <property type="molecule type" value="Genomic_DNA"/>
</dbReference>